<dbReference type="CDD" id="cd16461">
    <property type="entry name" value="RING-H2_EL5-like"/>
    <property type="match status" value="1"/>
</dbReference>
<dbReference type="SMART" id="SM00184">
    <property type="entry name" value="RING"/>
    <property type="match status" value="1"/>
</dbReference>
<dbReference type="InterPro" id="IPR001841">
    <property type="entry name" value="Znf_RING"/>
</dbReference>
<name>A0AAQ3Q8H4_9LILI</name>
<evidence type="ECO:0000256" key="2">
    <source>
        <dbReference type="ARBA" id="ARBA00004167"/>
    </source>
</evidence>
<reference evidence="16 17" key="1">
    <citation type="submission" date="2023-10" db="EMBL/GenBank/DDBJ databases">
        <title>Chromosome-scale genome assembly provides insights into flower coloration mechanisms of Canna indica.</title>
        <authorList>
            <person name="Li C."/>
        </authorList>
    </citation>
    <scope>NUCLEOTIDE SEQUENCE [LARGE SCALE GENOMIC DNA]</scope>
    <source>
        <tissue evidence="16">Flower</tissue>
    </source>
</reference>
<keyword evidence="17" id="KW-1185">Reference proteome</keyword>
<comment type="catalytic activity">
    <reaction evidence="1">
        <text>S-ubiquitinyl-[E2 ubiquitin-conjugating enzyme]-L-cysteine + [acceptor protein]-L-lysine = [E2 ubiquitin-conjugating enzyme]-L-cysteine + N(6)-ubiquitinyl-[acceptor protein]-L-lysine.</text>
        <dbReference type="EC" id="2.3.2.27"/>
    </reaction>
</comment>
<dbReference type="Gene3D" id="3.30.40.10">
    <property type="entry name" value="Zinc/RING finger domain, C3HC4 (zinc finger)"/>
    <property type="match status" value="1"/>
</dbReference>
<dbReference type="InterPro" id="IPR045899">
    <property type="entry name" value="ATL71-like"/>
</dbReference>
<keyword evidence="12 14" id="KW-0472">Membrane</keyword>
<dbReference type="GO" id="GO:0016020">
    <property type="term" value="C:membrane"/>
    <property type="evidence" value="ECO:0007669"/>
    <property type="project" value="UniProtKB-SubCell"/>
</dbReference>
<feature type="domain" description="RING-type" evidence="15">
    <location>
        <begin position="113"/>
        <end position="155"/>
    </location>
</feature>
<dbReference type="PANTHER" id="PTHR46719">
    <property type="entry name" value="TRANSCRIPTION FACTOR C2H2 FAMILY-RELATED"/>
    <property type="match status" value="1"/>
</dbReference>
<evidence type="ECO:0000259" key="15">
    <source>
        <dbReference type="PROSITE" id="PS50089"/>
    </source>
</evidence>
<keyword evidence="5" id="KW-0808">Transferase</keyword>
<keyword evidence="10" id="KW-0862">Zinc</keyword>
<dbReference type="EMBL" id="CP136893">
    <property type="protein sequence ID" value="WOL03096.1"/>
    <property type="molecule type" value="Genomic_DNA"/>
</dbReference>
<dbReference type="GO" id="GO:0061630">
    <property type="term" value="F:ubiquitin protein ligase activity"/>
    <property type="evidence" value="ECO:0007669"/>
    <property type="project" value="UniProtKB-EC"/>
</dbReference>
<dbReference type="EC" id="2.3.2.27" evidence="4"/>
<gene>
    <name evidence="16" type="ORF">Cni_G11816</name>
</gene>
<proteinExistence type="predicted"/>
<keyword evidence="11 14" id="KW-1133">Transmembrane helix</keyword>
<evidence type="ECO:0000256" key="14">
    <source>
        <dbReference type="SAM" id="Phobius"/>
    </source>
</evidence>
<evidence type="ECO:0000256" key="8">
    <source>
        <dbReference type="ARBA" id="ARBA00022771"/>
    </source>
</evidence>
<evidence type="ECO:0000256" key="12">
    <source>
        <dbReference type="ARBA" id="ARBA00023136"/>
    </source>
</evidence>
<dbReference type="Proteomes" id="UP001327560">
    <property type="component" value="Chromosome 4"/>
</dbReference>
<feature type="transmembrane region" description="Helical" evidence="14">
    <location>
        <begin position="27"/>
        <end position="50"/>
    </location>
</feature>
<dbReference type="Pfam" id="PF13639">
    <property type="entry name" value="zf-RING_2"/>
    <property type="match status" value="1"/>
</dbReference>
<keyword evidence="7" id="KW-0479">Metal-binding</keyword>
<keyword evidence="9" id="KW-0833">Ubl conjugation pathway</keyword>
<evidence type="ECO:0000256" key="3">
    <source>
        <dbReference type="ARBA" id="ARBA00004906"/>
    </source>
</evidence>
<dbReference type="AlphaFoldDB" id="A0AAQ3Q8H4"/>
<dbReference type="FunFam" id="3.30.40.10:FF:000187">
    <property type="entry name" value="E3 ubiquitin-protein ligase ATL6"/>
    <property type="match status" value="1"/>
</dbReference>
<evidence type="ECO:0000256" key="9">
    <source>
        <dbReference type="ARBA" id="ARBA00022786"/>
    </source>
</evidence>
<evidence type="ECO:0000256" key="5">
    <source>
        <dbReference type="ARBA" id="ARBA00022679"/>
    </source>
</evidence>
<evidence type="ECO:0000256" key="7">
    <source>
        <dbReference type="ARBA" id="ARBA00022723"/>
    </source>
</evidence>
<organism evidence="16 17">
    <name type="scientific">Canna indica</name>
    <name type="common">Indian-shot</name>
    <dbReference type="NCBI Taxonomy" id="4628"/>
    <lineage>
        <taxon>Eukaryota</taxon>
        <taxon>Viridiplantae</taxon>
        <taxon>Streptophyta</taxon>
        <taxon>Embryophyta</taxon>
        <taxon>Tracheophyta</taxon>
        <taxon>Spermatophyta</taxon>
        <taxon>Magnoliopsida</taxon>
        <taxon>Liliopsida</taxon>
        <taxon>Zingiberales</taxon>
        <taxon>Cannaceae</taxon>
        <taxon>Canna</taxon>
    </lineage>
</organism>
<dbReference type="SUPFAM" id="SSF57850">
    <property type="entry name" value="RING/U-box"/>
    <property type="match status" value="1"/>
</dbReference>
<dbReference type="InterPro" id="IPR013083">
    <property type="entry name" value="Znf_RING/FYVE/PHD"/>
</dbReference>
<comment type="pathway">
    <text evidence="3">Protein modification; protein ubiquitination.</text>
</comment>
<evidence type="ECO:0000256" key="1">
    <source>
        <dbReference type="ARBA" id="ARBA00000900"/>
    </source>
</evidence>
<evidence type="ECO:0000313" key="16">
    <source>
        <dbReference type="EMBL" id="WOL03096.1"/>
    </source>
</evidence>
<evidence type="ECO:0000256" key="6">
    <source>
        <dbReference type="ARBA" id="ARBA00022692"/>
    </source>
</evidence>
<keyword evidence="8 13" id="KW-0863">Zinc-finger</keyword>
<evidence type="ECO:0000256" key="13">
    <source>
        <dbReference type="PROSITE-ProRule" id="PRU00175"/>
    </source>
</evidence>
<evidence type="ECO:0000256" key="11">
    <source>
        <dbReference type="ARBA" id="ARBA00022989"/>
    </source>
</evidence>
<accession>A0AAQ3Q8H4</accession>
<evidence type="ECO:0000256" key="10">
    <source>
        <dbReference type="ARBA" id="ARBA00022833"/>
    </source>
</evidence>
<dbReference type="GO" id="GO:0008270">
    <property type="term" value="F:zinc ion binding"/>
    <property type="evidence" value="ECO:0007669"/>
    <property type="project" value="UniProtKB-KW"/>
</dbReference>
<sequence length="179" mass="19341">MSSGGNGTNLDPYYAGVPRSQGHMSSFGYGLGISAGVLLLITTITFMSYFCTRSNTTSTVVARQRRSRAPNDVVAPADVDLEAGLDEATLMSYPKVLYAQAKLEEKRTTATCCSICLADYKETDVLRLLPECGHLFHVDCVDPWLKSHPTCPICRSSPIPSPMPTPLAEVVPLALARQS</sequence>
<evidence type="ECO:0000256" key="4">
    <source>
        <dbReference type="ARBA" id="ARBA00012483"/>
    </source>
</evidence>
<keyword evidence="6 14" id="KW-0812">Transmembrane</keyword>
<comment type="subcellular location">
    <subcellularLocation>
        <location evidence="2">Membrane</location>
        <topology evidence="2">Single-pass membrane protein</topology>
    </subcellularLocation>
</comment>
<dbReference type="PANTHER" id="PTHR46719:SF7">
    <property type="entry name" value="RING-H2 FINGER PROTEIN ATL71-RELATED"/>
    <property type="match status" value="1"/>
</dbReference>
<evidence type="ECO:0000313" key="17">
    <source>
        <dbReference type="Proteomes" id="UP001327560"/>
    </source>
</evidence>
<dbReference type="PROSITE" id="PS50089">
    <property type="entry name" value="ZF_RING_2"/>
    <property type="match status" value="1"/>
</dbReference>
<protein>
    <recommendedName>
        <fullName evidence="4">RING-type E3 ubiquitin transferase</fullName>
        <ecNumber evidence="4">2.3.2.27</ecNumber>
    </recommendedName>
</protein>